<dbReference type="InterPro" id="IPR000608">
    <property type="entry name" value="UBC"/>
</dbReference>
<dbReference type="Pfam" id="PF00179">
    <property type="entry name" value="UQ_con"/>
    <property type="match status" value="1"/>
</dbReference>
<dbReference type="CDD" id="cd23802">
    <property type="entry name" value="UBCc_UBE2Q"/>
    <property type="match status" value="1"/>
</dbReference>
<dbReference type="InterPro" id="IPR016135">
    <property type="entry name" value="UBQ-conjugating_enzyme/RWD"/>
</dbReference>
<evidence type="ECO:0000313" key="3">
    <source>
        <dbReference type="EMBL" id="KAF3429413.1"/>
    </source>
</evidence>
<dbReference type="PANTHER" id="PTHR24067">
    <property type="entry name" value="UBIQUITIN-CONJUGATING ENZYME E2"/>
    <property type="match status" value="1"/>
</dbReference>
<organism evidence="3 4">
    <name type="scientific">Frieseomelitta varia</name>
    <dbReference type="NCBI Taxonomy" id="561572"/>
    <lineage>
        <taxon>Eukaryota</taxon>
        <taxon>Metazoa</taxon>
        <taxon>Ecdysozoa</taxon>
        <taxon>Arthropoda</taxon>
        <taxon>Hexapoda</taxon>
        <taxon>Insecta</taxon>
        <taxon>Pterygota</taxon>
        <taxon>Neoptera</taxon>
        <taxon>Endopterygota</taxon>
        <taxon>Hymenoptera</taxon>
        <taxon>Apocrita</taxon>
        <taxon>Aculeata</taxon>
        <taxon>Apoidea</taxon>
        <taxon>Anthophila</taxon>
        <taxon>Apidae</taxon>
        <taxon>Frieseomelitta</taxon>
    </lineage>
</organism>
<dbReference type="PROSITE" id="PS50127">
    <property type="entry name" value="UBC_2"/>
    <property type="match status" value="1"/>
</dbReference>
<dbReference type="Proteomes" id="UP000655588">
    <property type="component" value="Unassembled WGS sequence"/>
</dbReference>
<feature type="domain" description="UBC core" evidence="2">
    <location>
        <begin position="242"/>
        <end position="411"/>
    </location>
</feature>
<reference evidence="3" key="1">
    <citation type="submission" date="2019-11" db="EMBL/GenBank/DDBJ databases">
        <title>The nuclear and mitochondrial genomes of Frieseomelitta varia - a highly eusocial stingless bee (Meliponini) with a permanently sterile worker caste.</title>
        <authorList>
            <person name="Freitas F.C.P."/>
            <person name="Lourenco A.P."/>
            <person name="Nunes F.M.F."/>
            <person name="Paschoal A.R."/>
            <person name="Abreu F.C.P."/>
            <person name="Barbin F.O."/>
            <person name="Bataglia L."/>
            <person name="Cardoso-Junior C.A.M."/>
            <person name="Cervoni M.S."/>
            <person name="Silva S.R."/>
            <person name="Dalarmi F."/>
            <person name="Del Lama M.A."/>
            <person name="Depintor T.S."/>
            <person name="Ferreira K.M."/>
            <person name="Goria P.S."/>
            <person name="Jaskot M.C."/>
            <person name="Lago D.C."/>
            <person name="Luna-Lucena D."/>
            <person name="Moda L.M."/>
            <person name="Nascimento L."/>
            <person name="Pedrino M."/>
            <person name="Rabico F.O."/>
            <person name="Sanches F.C."/>
            <person name="Santos D.E."/>
            <person name="Santos C.G."/>
            <person name="Vieira J."/>
            <person name="Lopes T.F."/>
            <person name="Barchuk A.R."/>
            <person name="Hartfelder K."/>
            <person name="Simoes Z.L.P."/>
            <person name="Bitondi M.M.G."/>
            <person name="Pinheiro D.G."/>
        </authorList>
    </citation>
    <scope>NUCLEOTIDE SEQUENCE</scope>
    <source>
        <strain evidence="3">USP_RPSP 00005682</strain>
        <tissue evidence="3">Whole individual</tissue>
    </source>
</reference>
<keyword evidence="4" id="KW-1185">Reference proteome</keyword>
<dbReference type="SUPFAM" id="SSF54495">
    <property type="entry name" value="UBC-like"/>
    <property type="match status" value="1"/>
</dbReference>
<dbReference type="Gene3D" id="3.10.110.10">
    <property type="entry name" value="Ubiquitin Conjugating Enzyme"/>
    <property type="match status" value="1"/>
</dbReference>
<dbReference type="EMBL" id="WNWW01000163">
    <property type="protein sequence ID" value="KAF3429413.1"/>
    <property type="molecule type" value="Genomic_DNA"/>
</dbReference>
<name>A0A833RV31_9HYME</name>
<proteinExistence type="predicted"/>
<comment type="caution">
    <text evidence="3">The sequence shown here is derived from an EMBL/GenBank/DDBJ whole genome shotgun (WGS) entry which is preliminary data.</text>
</comment>
<dbReference type="SMART" id="SM00212">
    <property type="entry name" value="UBCc"/>
    <property type="match status" value="1"/>
</dbReference>
<dbReference type="AlphaFoldDB" id="A0A833RV31"/>
<feature type="region of interest" description="Disordered" evidence="1">
    <location>
        <begin position="125"/>
        <end position="169"/>
    </location>
</feature>
<sequence length="418" mass="47050">MACLNTLKQEIKTLESVFPKSHERFQIMSASVDELSCRFVGKNGKKYEIHANITETYPSTPPVWFAESEETSVTNAVQILSTTTGRDNHVINQVGILLKELCRLHSLPEPPDVERLRTALDPLRLGGSNEAAAQRMEAEDVEDIDDDEESDAEEDLHLDMDEGDANAKSKGEEIELEHLATLERLRQNQRQDYLKGSVCGSVQATDRLMKELRDIYRSDSFKKGSNVVFIPHLYIYLNNCATKKIRFITVFKYLLTFVAGMYSIELVNDSLYEWNVRLMCVDPDSPLHSDLILLKEKEGKDSILLNMLFKETYPFEPPFVRVVHPMISGGYVLIGGAICMELLTKQGWSSAYTVEAVIMQISATLVKGKARIQFQGPGSASKVCGQGQYSLARAQQSFKSLVQIHEKNGWFTPPKEDG</sequence>
<evidence type="ECO:0000313" key="4">
    <source>
        <dbReference type="Proteomes" id="UP000655588"/>
    </source>
</evidence>
<feature type="compositionally biased region" description="Acidic residues" evidence="1">
    <location>
        <begin position="139"/>
        <end position="154"/>
    </location>
</feature>
<gene>
    <name evidence="3" type="ORF">E2986_00642</name>
</gene>
<accession>A0A833RV31</accession>
<evidence type="ECO:0000259" key="2">
    <source>
        <dbReference type="PROSITE" id="PS50127"/>
    </source>
</evidence>
<dbReference type="InterPro" id="IPR050113">
    <property type="entry name" value="Ub_conjugating_enzyme"/>
</dbReference>
<evidence type="ECO:0000256" key="1">
    <source>
        <dbReference type="SAM" id="MobiDB-lite"/>
    </source>
</evidence>
<feature type="compositionally biased region" description="Basic and acidic residues" evidence="1">
    <location>
        <begin position="155"/>
        <end position="169"/>
    </location>
</feature>
<protein>
    <recommendedName>
        <fullName evidence="2">UBC core domain-containing protein</fullName>
    </recommendedName>
</protein>